<dbReference type="RefSeq" id="WP_229725189.1">
    <property type="nucleotide sequence ID" value="NZ_BMGR01000007.1"/>
</dbReference>
<dbReference type="SUPFAM" id="SSF47413">
    <property type="entry name" value="lambda repressor-like DNA-binding domains"/>
    <property type="match status" value="1"/>
</dbReference>
<evidence type="ECO:0000256" key="1">
    <source>
        <dbReference type="ARBA" id="ARBA00022491"/>
    </source>
</evidence>
<keyword evidence="3" id="KW-0238">DNA-binding</keyword>
<organism evidence="6 7">
    <name type="scientific">Paenibacillus abyssi</name>
    <dbReference type="NCBI Taxonomy" id="1340531"/>
    <lineage>
        <taxon>Bacteria</taxon>
        <taxon>Bacillati</taxon>
        <taxon>Bacillota</taxon>
        <taxon>Bacilli</taxon>
        <taxon>Bacillales</taxon>
        <taxon>Paenibacillaceae</taxon>
        <taxon>Paenibacillus</taxon>
    </lineage>
</organism>
<dbReference type="CDD" id="cd00093">
    <property type="entry name" value="HTH_XRE"/>
    <property type="match status" value="1"/>
</dbReference>
<keyword evidence="7" id="KW-1185">Reference proteome</keyword>
<dbReference type="AlphaFoldDB" id="A0A917FV81"/>
<evidence type="ECO:0000313" key="6">
    <source>
        <dbReference type="EMBL" id="GGG05868.1"/>
    </source>
</evidence>
<feature type="domain" description="HTH lacI-type" evidence="5">
    <location>
        <begin position="4"/>
        <end position="56"/>
    </location>
</feature>
<dbReference type="SUPFAM" id="SSF53822">
    <property type="entry name" value="Periplasmic binding protein-like I"/>
    <property type="match status" value="1"/>
</dbReference>
<dbReference type="PROSITE" id="PS50932">
    <property type="entry name" value="HTH_LACI_2"/>
    <property type="match status" value="1"/>
</dbReference>
<protein>
    <submittedName>
        <fullName evidence="6">LacI family transcriptional regulator</fullName>
    </submittedName>
</protein>
<accession>A0A917FV81</accession>
<dbReference type="PANTHER" id="PTHR30146">
    <property type="entry name" value="LACI-RELATED TRANSCRIPTIONAL REPRESSOR"/>
    <property type="match status" value="1"/>
</dbReference>
<dbReference type="CDD" id="cd06267">
    <property type="entry name" value="PBP1_LacI_sugar_binding-like"/>
    <property type="match status" value="1"/>
</dbReference>
<dbReference type="InterPro" id="IPR000843">
    <property type="entry name" value="HTH_LacI"/>
</dbReference>
<dbReference type="Proteomes" id="UP000644756">
    <property type="component" value="Unassembled WGS sequence"/>
</dbReference>
<evidence type="ECO:0000256" key="4">
    <source>
        <dbReference type="ARBA" id="ARBA00023163"/>
    </source>
</evidence>
<reference evidence="6" key="1">
    <citation type="journal article" date="2014" name="Int. J. Syst. Evol. Microbiol.">
        <title>Complete genome sequence of Corynebacterium casei LMG S-19264T (=DSM 44701T), isolated from a smear-ripened cheese.</title>
        <authorList>
            <consortium name="US DOE Joint Genome Institute (JGI-PGF)"/>
            <person name="Walter F."/>
            <person name="Albersmeier A."/>
            <person name="Kalinowski J."/>
            <person name="Ruckert C."/>
        </authorList>
    </citation>
    <scope>NUCLEOTIDE SEQUENCE</scope>
    <source>
        <strain evidence="6">CGMCC 1.12987</strain>
    </source>
</reference>
<dbReference type="SMART" id="SM00354">
    <property type="entry name" value="HTH_LACI"/>
    <property type="match status" value="1"/>
</dbReference>
<dbReference type="InterPro" id="IPR001387">
    <property type="entry name" value="Cro/C1-type_HTH"/>
</dbReference>
<dbReference type="Gene3D" id="3.40.50.2300">
    <property type="match status" value="2"/>
</dbReference>
<keyword evidence="4" id="KW-0804">Transcription</keyword>
<evidence type="ECO:0000256" key="3">
    <source>
        <dbReference type="ARBA" id="ARBA00023125"/>
    </source>
</evidence>
<dbReference type="InterPro" id="IPR001761">
    <property type="entry name" value="Peripla_BP/Lac1_sug-bd_dom"/>
</dbReference>
<dbReference type="PANTHER" id="PTHR30146:SF148">
    <property type="entry name" value="HTH-TYPE TRANSCRIPTIONAL REPRESSOR PURR-RELATED"/>
    <property type="match status" value="1"/>
</dbReference>
<evidence type="ECO:0000313" key="7">
    <source>
        <dbReference type="Proteomes" id="UP000644756"/>
    </source>
</evidence>
<dbReference type="GO" id="GO:0003700">
    <property type="term" value="F:DNA-binding transcription factor activity"/>
    <property type="evidence" value="ECO:0007669"/>
    <property type="project" value="TreeGrafter"/>
</dbReference>
<evidence type="ECO:0000259" key="5">
    <source>
        <dbReference type="PROSITE" id="PS50932"/>
    </source>
</evidence>
<sequence>MAGTIKDIAKHTGLSLGTISKFINGGRVREANRDKIERAIKELDFHVNEIARGLKTSKSKTIGIIIPSMENFFCTSLISRVEKHLSKHGYSGIICDYQEDPQMEKEKLVFLINKMVDGIIIVPSGDTQKEIQQVLDRGIPVVTVDRILPDIACDSVVVDNFKISGEAVEYFVGQDHRRIAIICGPRNISTAEERLNGYLAVHEKFRLTVDPDLIQFGDYYMQSGYELCRRLLDLPEPPTAIFATNYDITLGVISALNERNIRIPEQLSLIGFDNLNLSKVIKPALSLVVQPMDQLADATTKLMLERLEGTLQGIPQLVKFEAELVIKDSVISPLHK</sequence>
<name>A0A917FV81_9BACL</name>
<dbReference type="Pfam" id="PF00532">
    <property type="entry name" value="Peripla_BP_1"/>
    <property type="match status" value="1"/>
</dbReference>
<dbReference type="Gene3D" id="1.10.260.40">
    <property type="entry name" value="lambda repressor-like DNA-binding domains"/>
    <property type="match status" value="1"/>
</dbReference>
<dbReference type="Pfam" id="PF00356">
    <property type="entry name" value="LacI"/>
    <property type="match status" value="1"/>
</dbReference>
<keyword evidence="1" id="KW-0678">Repressor</keyword>
<dbReference type="EMBL" id="BMGR01000007">
    <property type="protein sequence ID" value="GGG05868.1"/>
    <property type="molecule type" value="Genomic_DNA"/>
</dbReference>
<reference evidence="6" key="2">
    <citation type="submission" date="2020-09" db="EMBL/GenBank/DDBJ databases">
        <authorList>
            <person name="Sun Q."/>
            <person name="Zhou Y."/>
        </authorList>
    </citation>
    <scope>NUCLEOTIDE SEQUENCE</scope>
    <source>
        <strain evidence="6">CGMCC 1.12987</strain>
    </source>
</reference>
<gene>
    <name evidence="6" type="ORF">GCM10010916_23620</name>
</gene>
<dbReference type="InterPro" id="IPR010982">
    <property type="entry name" value="Lambda_DNA-bd_dom_sf"/>
</dbReference>
<dbReference type="InterPro" id="IPR028082">
    <property type="entry name" value="Peripla_BP_I"/>
</dbReference>
<proteinExistence type="predicted"/>
<dbReference type="GO" id="GO:0000976">
    <property type="term" value="F:transcription cis-regulatory region binding"/>
    <property type="evidence" value="ECO:0007669"/>
    <property type="project" value="TreeGrafter"/>
</dbReference>
<comment type="caution">
    <text evidence="6">The sequence shown here is derived from an EMBL/GenBank/DDBJ whole genome shotgun (WGS) entry which is preliminary data.</text>
</comment>
<keyword evidence="2" id="KW-0805">Transcription regulation</keyword>
<evidence type="ECO:0000256" key="2">
    <source>
        <dbReference type="ARBA" id="ARBA00023015"/>
    </source>
</evidence>